<comment type="caution">
    <text evidence="1">The sequence shown here is derived from an EMBL/GenBank/DDBJ whole genome shotgun (WGS) entry which is preliminary data.</text>
</comment>
<protein>
    <submittedName>
        <fullName evidence="1">Uncharacterized protein</fullName>
    </submittedName>
</protein>
<sequence length="92" mass="10694">MRLNELMKSYSGNACVSIDGYCEEAVYDYYSLPLNEWGDPVQDIFSGDNPNNYIPTCLAKEPWWKEIEDREVERWCIIGGGMYKVELCINLQ</sequence>
<dbReference type="AlphaFoldDB" id="A0A412ZBV5"/>
<proteinExistence type="predicted"/>
<name>A0A412ZBV5_9FIRM</name>
<dbReference type="Proteomes" id="UP000284543">
    <property type="component" value="Unassembled WGS sequence"/>
</dbReference>
<gene>
    <name evidence="1" type="ORF">DWW02_07955</name>
</gene>
<evidence type="ECO:0000313" key="2">
    <source>
        <dbReference type="Proteomes" id="UP000284543"/>
    </source>
</evidence>
<organism evidence="1 2">
    <name type="scientific">Enterocloster bolteae</name>
    <dbReference type="NCBI Taxonomy" id="208479"/>
    <lineage>
        <taxon>Bacteria</taxon>
        <taxon>Bacillati</taxon>
        <taxon>Bacillota</taxon>
        <taxon>Clostridia</taxon>
        <taxon>Lachnospirales</taxon>
        <taxon>Lachnospiraceae</taxon>
        <taxon>Enterocloster</taxon>
    </lineage>
</organism>
<dbReference type="EMBL" id="QRZM01000002">
    <property type="protein sequence ID" value="RGV77585.1"/>
    <property type="molecule type" value="Genomic_DNA"/>
</dbReference>
<dbReference type="RefSeq" id="WP_118018149.1">
    <property type="nucleotide sequence ID" value="NZ_QRZM01000002.1"/>
</dbReference>
<evidence type="ECO:0000313" key="1">
    <source>
        <dbReference type="EMBL" id="RGV77585.1"/>
    </source>
</evidence>
<accession>A0A412ZBV5</accession>
<reference evidence="1 2" key="1">
    <citation type="submission" date="2018-08" db="EMBL/GenBank/DDBJ databases">
        <title>A genome reference for cultivated species of the human gut microbiota.</title>
        <authorList>
            <person name="Zou Y."/>
            <person name="Xue W."/>
            <person name="Luo G."/>
        </authorList>
    </citation>
    <scope>NUCLEOTIDE SEQUENCE [LARGE SCALE GENOMIC DNA]</scope>
    <source>
        <strain evidence="1 2">AF14-18</strain>
    </source>
</reference>